<feature type="domain" description="Glycoside hydrolase 35 catalytic" evidence="3">
    <location>
        <begin position="12"/>
        <end position="115"/>
    </location>
</feature>
<dbReference type="InterPro" id="IPR001944">
    <property type="entry name" value="Glycoside_Hdrlase_35"/>
</dbReference>
<evidence type="ECO:0000313" key="5">
    <source>
        <dbReference type="EMBL" id="UNM12148.1"/>
    </source>
</evidence>
<gene>
    <name evidence="5" type="ORF">J4032_11900</name>
</gene>
<reference evidence="5 6" key="1">
    <citation type="submission" date="2021-03" db="EMBL/GenBank/DDBJ databases">
        <title>Complete genome of Streptomyces formicae strain 1H-GS9 (DSM 100524).</title>
        <authorList>
            <person name="Atanasov K.E."/>
            <person name="Altabella T."/>
            <person name="Ferrer A."/>
        </authorList>
    </citation>
    <scope>NUCLEOTIDE SEQUENCE [LARGE SCALE GENOMIC DNA]</scope>
    <source>
        <strain evidence="5 6">1H-GS9</strain>
    </source>
</reference>
<proteinExistence type="inferred from homology"/>
<protein>
    <submittedName>
        <fullName evidence="5">Beta-galactosidase</fullName>
    </submittedName>
</protein>
<keyword evidence="6" id="KW-1185">Reference proteome</keyword>
<feature type="domain" description="GLMA-like second" evidence="4">
    <location>
        <begin position="487"/>
        <end position="565"/>
    </location>
</feature>
<dbReference type="SUPFAM" id="SSF51445">
    <property type="entry name" value="(Trans)glycosidases"/>
    <property type="match status" value="1"/>
</dbReference>
<dbReference type="PANTHER" id="PTHR23421">
    <property type="entry name" value="BETA-GALACTOSIDASE RELATED"/>
    <property type="match status" value="1"/>
</dbReference>
<comment type="similarity">
    <text evidence="1 2">Belongs to the glycosyl hydrolase 35 family.</text>
</comment>
<dbReference type="Gene3D" id="3.40.50.880">
    <property type="match status" value="1"/>
</dbReference>
<organism evidence="5 6">
    <name type="scientific">Streptomyces formicae</name>
    <dbReference type="NCBI Taxonomy" id="1616117"/>
    <lineage>
        <taxon>Bacteria</taxon>
        <taxon>Bacillati</taxon>
        <taxon>Actinomycetota</taxon>
        <taxon>Actinomycetes</taxon>
        <taxon>Kitasatosporales</taxon>
        <taxon>Streptomycetaceae</taxon>
        <taxon>Streptomyces</taxon>
    </lineage>
</organism>
<dbReference type="InterPro" id="IPR031330">
    <property type="entry name" value="Gly_Hdrlase_35_cat"/>
</dbReference>
<dbReference type="EMBL" id="CP071872">
    <property type="protein sequence ID" value="UNM12148.1"/>
    <property type="molecule type" value="Genomic_DNA"/>
</dbReference>
<dbReference type="InterPro" id="IPR054746">
    <property type="entry name" value="GLMA-like_second"/>
</dbReference>
<dbReference type="RefSeq" id="WP_242330749.1">
    <property type="nucleotide sequence ID" value="NZ_CP071872.1"/>
</dbReference>
<dbReference type="Pfam" id="PF01301">
    <property type="entry name" value="Glyco_hydro_35"/>
    <property type="match status" value="1"/>
</dbReference>
<evidence type="ECO:0000256" key="2">
    <source>
        <dbReference type="RuleBase" id="RU003679"/>
    </source>
</evidence>
<dbReference type="InterPro" id="IPR029062">
    <property type="entry name" value="Class_I_gatase-like"/>
</dbReference>
<sequence>MPIEVRDGVAVTDGNAEVLVTADYPYYRDDASVWEERLRALRDTTGVRVVTSYIPWRHHQPRADAAPDFTGRTHPSRNVVRYFEICAALGLRVIAKPGPFIHAETNYGGLPDWICPTADPTVEAMLDANGEPVRWSGSRLDADGRIENWPLPAPTGAAFHAKVTEWLRAVGKEVLAASVAPTGPVVMVQIANEGLFTDGSLPLWSYDYSEPALAFFRGRLRAWYGDDLDAYNRLHATGHGTWEEIEPPREWTDPGTPQQMQGYADWGRFHADHLTEAYHSWTEALGPDAPVVVNLNPPAEHHHSFDAWLARVRPEQWQGIHYGFTNWMGVVSANPDSQARYLLAAKRAPGPNLEENWGFSELYDRAYADAATSFHQTLLALAAGATGFNVYTGVATAGWGDELDILHAPPYPDCPPVNADGTPGPKADVVRMLAEFFEEHGAEFLECEPVTGGAFGLYVPYAAVAAWAPQDATDTPQCGRTLRAFHDHMRAHGLDYQVLDLEHATPDDLARHAELTVPGGPFMHAAVQDLLAAYVGGGGRLTVRGTIPDLDERLAPCTALAEALVEPAPVPDTPRSVAEVRVVRGRADAFLRVHPDRPVGYLTVLTQSDNEGPVVLELSYGTATHTVEVTTAAGGAAVLRITDGSTLDDFLVKGVNTFLDSTVPAACALDGQSHQAVAPADLVRIRGVLRTVRSTDPAAT</sequence>
<dbReference type="Proteomes" id="UP000828924">
    <property type="component" value="Chromosome"/>
</dbReference>
<evidence type="ECO:0000259" key="3">
    <source>
        <dbReference type="Pfam" id="PF01301"/>
    </source>
</evidence>
<name>A0ABY3WHV1_9ACTN</name>
<accession>A0ABY3WHV1</accession>
<dbReference type="Gene3D" id="3.20.20.80">
    <property type="entry name" value="Glycosidases"/>
    <property type="match status" value="1"/>
</dbReference>
<evidence type="ECO:0000313" key="6">
    <source>
        <dbReference type="Proteomes" id="UP000828924"/>
    </source>
</evidence>
<dbReference type="InterPro" id="IPR017853">
    <property type="entry name" value="GH"/>
</dbReference>
<evidence type="ECO:0000259" key="4">
    <source>
        <dbReference type="Pfam" id="PF22369"/>
    </source>
</evidence>
<evidence type="ECO:0000256" key="1">
    <source>
        <dbReference type="ARBA" id="ARBA00009809"/>
    </source>
</evidence>
<dbReference type="Pfam" id="PF22369">
    <property type="entry name" value="GLMA_2nd"/>
    <property type="match status" value="1"/>
</dbReference>